<dbReference type="InterPro" id="IPR029063">
    <property type="entry name" value="SAM-dependent_MTases_sf"/>
</dbReference>
<protein>
    <submittedName>
        <fullName evidence="1">SAM-dependent methyltransferase</fullName>
    </submittedName>
</protein>
<keyword evidence="2" id="KW-1185">Reference proteome</keyword>
<dbReference type="AlphaFoldDB" id="A0A918D595"/>
<dbReference type="GO" id="GO:0032259">
    <property type="term" value="P:methylation"/>
    <property type="evidence" value="ECO:0007669"/>
    <property type="project" value="UniProtKB-KW"/>
</dbReference>
<dbReference type="GO" id="GO:0160105">
    <property type="term" value="F:tRNA (adenine(22)-N1)-methyltransferase activity"/>
    <property type="evidence" value="ECO:0007669"/>
    <property type="project" value="InterPro"/>
</dbReference>
<dbReference type="Gene3D" id="1.10.287.1890">
    <property type="match status" value="1"/>
</dbReference>
<name>A0A918D595_9BACI</name>
<dbReference type="PANTHER" id="PTHR38451">
    <property type="entry name" value="TRNA (ADENINE(22)-N(1))-METHYLTRANSFERASE"/>
    <property type="match status" value="1"/>
</dbReference>
<evidence type="ECO:0000313" key="2">
    <source>
        <dbReference type="Proteomes" id="UP000624041"/>
    </source>
</evidence>
<accession>A0A918D595</accession>
<dbReference type="PIRSF" id="PIRSF018637">
    <property type="entry name" value="TrmK"/>
    <property type="match status" value="1"/>
</dbReference>
<dbReference type="RefSeq" id="WP_156856803.1">
    <property type="nucleotide sequence ID" value="NZ_BMOS01000043.1"/>
</dbReference>
<dbReference type="EMBL" id="BMOS01000043">
    <property type="protein sequence ID" value="GGN66138.1"/>
    <property type="molecule type" value="Genomic_DNA"/>
</dbReference>
<dbReference type="SUPFAM" id="SSF53335">
    <property type="entry name" value="S-adenosyl-L-methionine-dependent methyltransferases"/>
    <property type="match status" value="1"/>
</dbReference>
<dbReference type="Gene3D" id="3.40.50.150">
    <property type="entry name" value="Vaccinia Virus protein VP39"/>
    <property type="match status" value="1"/>
</dbReference>
<dbReference type="Pfam" id="PF04816">
    <property type="entry name" value="TrmK"/>
    <property type="match status" value="1"/>
</dbReference>
<dbReference type="InterPro" id="IPR006901">
    <property type="entry name" value="TrmK"/>
</dbReference>
<reference evidence="1" key="2">
    <citation type="submission" date="2020-09" db="EMBL/GenBank/DDBJ databases">
        <authorList>
            <person name="Sun Q."/>
            <person name="Ohkuma M."/>
        </authorList>
    </citation>
    <scope>NUCLEOTIDE SEQUENCE</scope>
    <source>
        <strain evidence="1">JCM 17251</strain>
    </source>
</reference>
<evidence type="ECO:0000313" key="1">
    <source>
        <dbReference type="EMBL" id="GGN66138.1"/>
    </source>
</evidence>
<comment type="caution">
    <text evidence="1">The sequence shown here is derived from an EMBL/GenBank/DDBJ whole genome shotgun (WGS) entry which is preliminary data.</text>
</comment>
<keyword evidence="1" id="KW-0808">Transferase</keyword>
<organism evidence="1 2">
    <name type="scientific">Oceanobacillus indicireducens</name>
    <dbReference type="NCBI Taxonomy" id="1004261"/>
    <lineage>
        <taxon>Bacteria</taxon>
        <taxon>Bacillati</taxon>
        <taxon>Bacillota</taxon>
        <taxon>Bacilli</taxon>
        <taxon>Bacillales</taxon>
        <taxon>Bacillaceae</taxon>
        <taxon>Oceanobacillus</taxon>
    </lineage>
</organism>
<dbReference type="Proteomes" id="UP000624041">
    <property type="component" value="Unassembled WGS sequence"/>
</dbReference>
<reference evidence="1" key="1">
    <citation type="journal article" date="2014" name="Int. J. Syst. Evol. Microbiol.">
        <title>Complete genome sequence of Corynebacterium casei LMG S-19264T (=DSM 44701T), isolated from a smear-ripened cheese.</title>
        <authorList>
            <consortium name="US DOE Joint Genome Institute (JGI-PGF)"/>
            <person name="Walter F."/>
            <person name="Albersmeier A."/>
            <person name="Kalinowski J."/>
            <person name="Ruckert C."/>
        </authorList>
    </citation>
    <scope>NUCLEOTIDE SEQUENCE</scope>
    <source>
        <strain evidence="1">JCM 17251</strain>
    </source>
</reference>
<sequence length="247" mass="28116">MKQLNFKLSKRLIDVANFLPTGATFADIGSDHAYLPCYVCSHDPTATAIAGEVNQGPFDSAQANVRLHGLAGRITVRLGDGLDVVREADDIQQVVIAGMGGGLIKQILSDGKDKLDTVNRMILQPNVDARKVRIWLHQEGFLLTEERIMEENGHIYEILVADREGSDPYKDEIMDKQFLLGPYLLKDKSPVFYKKWRKEADKLSLIITQMEQANNPDLKRINQFKRELIWMEEELVHEQKNHSKNNF</sequence>
<proteinExistence type="predicted"/>
<keyword evidence="1" id="KW-0489">Methyltransferase</keyword>
<dbReference type="PANTHER" id="PTHR38451:SF1">
    <property type="entry name" value="TRNA (ADENINE(22)-N(1))-METHYLTRANSFERASE"/>
    <property type="match status" value="1"/>
</dbReference>
<gene>
    <name evidence="1" type="ORF">GCM10007971_35730</name>
</gene>